<protein>
    <recommendedName>
        <fullName evidence="5">TPM domain-containing protein</fullName>
    </recommendedName>
</protein>
<keyword evidence="1" id="KW-1133">Transmembrane helix</keyword>
<organism evidence="3 4">
    <name type="scientific">Lactobacillus jensenii</name>
    <dbReference type="NCBI Taxonomy" id="109790"/>
    <lineage>
        <taxon>Bacteria</taxon>
        <taxon>Bacillati</taxon>
        <taxon>Bacillota</taxon>
        <taxon>Bacilli</taxon>
        <taxon>Lactobacillales</taxon>
        <taxon>Lactobacillaceae</taxon>
        <taxon>Lactobacillus</taxon>
    </lineage>
</organism>
<evidence type="ECO:0000256" key="1">
    <source>
        <dbReference type="SAM" id="Phobius"/>
    </source>
</evidence>
<gene>
    <name evidence="3" type="ORF">F6H94_06500</name>
</gene>
<keyword evidence="1" id="KW-0812">Transmembrane</keyword>
<keyword evidence="2" id="KW-0732">Signal</keyword>
<dbReference type="AlphaFoldDB" id="A0A5N1I8Q7"/>
<name>A0A5N1I8Q7_LACJE</name>
<feature type="signal peptide" evidence="2">
    <location>
        <begin position="1"/>
        <end position="19"/>
    </location>
</feature>
<dbReference type="EMBL" id="VYWW01000029">
    <property type="protein sequence ID" value="KAA9321466.1"/>
    <property type="molecule type" value="Genomic_DNA"/>
</dbReference>
<dbReference type="OrthoDB" id="9921021at2"/>
<dbReference type="RefSeq" id="WP_006585271.1">
    <property type="nucleotide sequence ID" value="NZ_JAKEYJ010000004.1"/>
</dbReference>
<feature type="chain" id="PRO_5039577782" description="TPM domain-containing protein" evidence="2">
    <location>
        <begin position="20"/>
        <end position="178"/>
    </location>
</feature>
<sequence>MKSKCLIFFLLLFFPIVTAFSSNDLTTEQLIQRQNQFYEQKNIEVKIKVVNTRPAKVAPKEIYLLVKCSNKRNNIQLYVGKSWQKIITSNKKSALLTSQAELLKSTNKNQFSQGVKRLLRAVFTLIDQSQGITSKYDLAQFELDKMLKPRSLSLPVAIMFGLIFMSGTYLYRKFIFKR</sequence>
<evidence type="ECO:0008006" key="5">
    <source>
        <dbReference type="Google" id="ProtNLM"/>
    </source>
</evidence>
<feature type="transmembrane region" description="Helical" evidence="1">
    <location>
        <begin position="152"/>
        <end position="171"/>
    </location>
</feature>
<evidence type="ECO:0000313" key="3">
    <source>
        <dbReference type="EMBL" id="KAA9321466.1"/>
    </source>
</evidence>
<evidence type="ECO:0000256" key="2">
    <source>
        <dbReference type="SAM" id="SignalP"/>
    </source>
</evidence>
<keyword evidence="1" id="KW-0472">Membrane</keyword>
<proteinExistence type="predicted"/>
<evidence type="ECO:0000313" key="4">
    <source>
        <dbReference type="Proteomes" id="UP000327236"/>
    </source>
</evidence>
<dbReference type="KEGG" id="lje:BUE77_01465"/>
<comment type="caution">
    <text evidence="3">The sequence shown here is derived from an EMBL/GenBank/DDBJ whole genome shotgun (WGS) entry which is preliminary data.</text>
</comment>
<reference evidence="3 4" key="1">
    <citation type="submission" date="2019-09" db="EMBL/GenBank/DDBJ databases">
        <title>Draft genome sequence assemblies of isolates from the urinary tract.</title>
        <authorList>
            <person name="Mores C.R."/>
            <person name="Putonti C."/>
            <person name="Wolfe A.J."/>
        </authorList>
    </citation>
    <scope>NUCLEOTIDE SEQUENCE [LARGE SCALE GENOMIC DNA]</scope>
    <source>
        <strain evidence="3 4">UMB246</strain>
    </source>
</reference>
<dbReference type="Proteomes" id="UP000327236">
    <property type="component" value="Unassembled WGS sequence"/>
</dbReference>
<accession>A0A5N1I8Q7</accession>